<keyword evidence="2" id="KW-1185">Reference proteome</keyword>
<dbReference type="SUPFAM" id="SSF81301">
    <property type="entry name" value="Nucleotidyltransferase"/>
    <property type="match status" value="1"/>
</dbReference>
<accession>A0ABP6S5T4</accession>
<dbReference type="Gene3D" id="3.30.460.10">
    <property type="entry name" value="Beta Polymerase, domain 2"/>
    <property type="match status" value="1"/>
</dbReference>
<dbReference type="Proteomes" id="UP001499990">
    <property type="component" value="Unassembled WGS sequence"/>
</dbReference>
<protein>
    <submittedName>
        <fullName evidence="1">Nucleotidyltransferase domain-containing protein</fullName>
    </submittedName>
</protein>
<evidence type="ECO:0000313" key="2">
    <source>
        <dbReference type="Proteomes" id="UP001499990"/>
    </source>
</evidence>
<gene>
    <name evidence="1" type="ORF">GCM10020367_08330</name>
</gene>
<dbReference type="CDD" id="cd05403">
    <property type="entry name" value="NT_KNTase_like"/>
    <property type="match status" value="1"/>
</dbReference>
<organism evidence="1 2">
    <name type="scientific">Streptomyces sannanensis</name>
    <dbReference type="NCBI Taxonomy" id="285536"/>
    <lineage>
        <taxon>Bacteria</taxon>
        <taxon>Bacillati</taxon>
        <taxon>Actinomycetota</taxon>
        <taxon>Actinomycetes</taxon>
        <taxon>Kitasatosporales</taxon>
        <taxon>Streptomycetaceae</taxon>
        <taxon>Streptomyces</taxon>
    </lineage>
</organism>
<proteinExistence type="predicted"/>
<reference evidence="2" key="1">
    <citation type="journal article" date="2019" name="Int. J. Syst. Evol. Microbiol.">
        <title>The Global Catalogue of Microorganisms (GCM) 10K type strain sequencing project: providing services to taxonomists for standard genome sequencing and annotation.</title>
        <authorList>
            <consortium name="The Broad Institute Genomics Platform"/>
            <consortium name="The Broad Institute Genome Sequencing Center for Infectious Disease"/>
            <person name="Wu L."/>
            <person name="Ma J."/>
        </authorList>
    </citation>
    <scope>NUCLEOTIDE SEQUENCE [LARGE SCALE GENOMIC DNA]</scope>
    <source>
        <strain evidence="2">JCM 9651</strain>
    </source>
</reference>
<evidence type="ECO:0000313" key="1">
    <source>
        <dbReference type="EMBL" id="GAA3368743.1"/>
    </source>
</evidence>
<name>A0ABP6S5T4_9ACTN</name>
<comment type="caution">
    <text evidence="1">The sequence shown here is derived from an EMBL/GenBank/DDBJ whole genome shotgun (WGS) entry which is preliminary data.</text>
</comment>
<dbReference type="InterPro" id="IPR043519">
    <property type="entry name" value="NT_sf"/>
</dbReference>
<sequence length="241" mass="26085">MIRVMDREQPVAAARRIVERRHPAARAAFVGGGAVTPRRTPWSDLDIVVILHGAPAPYRDSSVEDGWPVELFAHTEESWRAFVERETARRRSPLLFMCAEGRVVVDRDGVGARLATEARSRVIAGPPPVTQEERDAVRYGLTDLLHDLVAGPAAGEVLFIVSEVARRTAELEILSAGGWLGGGKWLARRADAISPGLAARLEEAVRAALDGDYVGLLALAWAALDRCGGPLWVGYRVSGVP</sequence>
<dbReference type="EMBL" id="BAAAYL010000001">
    <property type="protein sequence ID" value="GAA3368743.1"/>
    <property type="molecule type" value="Genomic_DNA"/>
</dbReference>